<proteinExistence type="predicted"/>
<organism evidence="2 3">
    <name type="scientific">Streptomyces ruber</name>
    <dbReference type="NCBI Taxonomy" id="83378"/>
    <lineage>
        <taxon>Bacteria</taxon>
        <taxon>Bacillati</taxon>
        <taxon>Actinomycetota</taxon>
        <taxon>Actinomycetes</taxon>
        <taxon>Kitasatosporales</taxon>
        <taxon>Streptomycetaceae</taxon>
        <taxon>Streptomyces</taxon>
    </lineage>
</organism>
<evidence type="ECO:0000313" key="2">
    <source>
        <dbReference type="EMBL" id="GGQ81217.1"/>
    </source>
</evidence>
<reference evidence="2" key="2">
    <citation type="submission" date="2020-09" db="EMBL/GenBank/DDBJ databases">
        <authorList>
            <person name="Sun Q."/>
            <person name="Ohkuma M."/>
        </authorList>
    </citation>
    <scope>NUCLEOTIDE SEQUENCE</scope>
    <source>
        <strain evidence="2">JCM 3131</strain>
    </source>
</reference>
<keyword evidence="3" id="KW-1185">Reference proteome</keyword>
<sequence>MPCSSARRVRKAERIGVPVDPGHLPPTAIRDTAGRRERVLILVPHAGSQGKTCCSRGRERALPVPDASLDTMSTVPANRFRGAVTIGRPQRRGASSGIVADRM</sequence>
<feature type="region of interest" description="Disordered" evidence="1">
    <location>
        <begin position="1"/>
        <end position="29"/>
    </location>
</feature>
<protein>
    <submittedName>
        <fullName evidence="2">Uncharacterized protein</fullName>
    </submittedName>
</protein>
<name>A0A918BP91_9ACTN</name>
<gene>
    <name evidence="2" type="ORF">GCM10010145_58690</name>
</gene>
<dbReference type="EMBL" id="BMQK01000018">
    <property type="protein sequence ID" value="GGQ81217.1"/>
    <property type="molecule type" value="Genomic_DNA"/>
</dbReference>
<dbReference type="Proteomes" id="UP000620156">
    <property type="component" value="Unassembled WGS sequence"/>
</dbReference>
<reference evidence="2" key="1">
    <citation type="journal article" date="2014" name="Int. J. Syst. Evol. Microbiol.">
        <title>Complete genome sequence of Corynebacterium casei LMG S-19264T (=DSM 44701T), isolated from a smear-ripened cheese.</title>
        <authorList>
            <consortium name="US DOE Joint Genome Institute (JGI-PGF)"/>
            <person name="Walter F."/>
            <person name="Albersmeier A."/>
            <person name="Kalinowski J."/>
            <person name="Ruckert C."/>
        </authorList>
    </citation>
    <scope>NUCLEOTIDE SEQUENCE</scope>
    <source>
        <strain evidence="2">JCM 3131</strain>
    </source>
</reference>
<comment type="caution">
    <text evidence="2">The sequence shown here is derived from an EMBL/GenBank/DDBJ whole genome shotgun (WGS) entry which is preliminary data.</text>
</comment>
<dbReference type="AlphaFoldDB" id="A0A918BP91"/>
<accession>A0A918BP91</accession>
<evidence type="ECO:0000256" key="1">
    <source>
        <dbReference type="SAM" id="MobiDB-lite"/>
    </source>
</evidence>
<evidence type="ECO:0000313" key="3">
    <source>
        <dbReference type="Proteomes" id="UP000620156"/>
    </source>
</evidence>